<dbReference type="SUPFAM" id="SSF54575">
    <property type="entry name" value="Ribosomal protein L31e"/>
    <property type="match status" value="1"/>
</dbReference>
<accession>A0ABM4DQM0</accession>
<protein>
    <submittedName>
        <fullName evidence="5">Large ribosomal subunit protein eL31-like</fullName>
    </submittedName>
</protein>
<name>A0ABM4DQM0_HYDVU</name>
<dbReference type="GeneID" id="136072156"/>
<keyword evidence="3" id="KW-0687">Ribonucleoprotein</keyword>
<keyword evidence="4" id="KW-1185">Reference proteome</keyword>
<evidence type="ECO:0000313" key="5">
    <source>
        <dbReference type="RefSeq" id="XP_065676885.1"/>
    </source>
</evidence>
<proteinExistence type="inferred from homology"/>
<gene>
    <name evidence="5" type="primary">LOC136072156</name>
</gene>
<reference evidence="5" key="1">
    <citation type="submission" date="2025-08" db="UniProtKB">
        <authorList>
            <consortium name="RefSeq"/>
        </authorList>
    </citation>
    <scope>IDENTIFICATION</scope>
</reference>
<sequence>MAKKNDKKKSTKSPMNEVVTREYTINLHKRIHDLPFKKKAPRAIREIKKFAKKMMGTTDVRIDTGLNKYVWSHGIRNVPRRARVRLARRRNEDEDSANKLYTLVTVVKVDSFKKLQTINVEAED</sequence>
<organism evidence="4 5">
    <name type="scientific">Hydra vulgaris</name>
    <name type="common">Hydra</name>
    <name type="synonym">Hydra attenuata</name>
    <dbReference type="NCBI Taxonomy" id="6087"/>
    <lineage>
        <taxon>Eukaryota</taxon>
        <taxon>Metazoa</taxon>
        <taxon>Cnidaria</taxon>
        <taxon>Hydrozoa</taxon>
        <taxon>Hydroidolina</taxon>
        <taxon>Anthoathecata</taxon>
        <taxon>Aplanulata</taxon>
        <taxon>Hydridae</taxon>
        <taxon>Hydra</taxon>
    </lineage>
</organism>
<dbReference type="Gene3D" id="3.10.440.10">
    <property type="match status" value="1"/>
</dbReference>
<dbReference type="InterPro" id="IPR023621">
    <property type="entry name" value="Ribosomal_eL31_dom_sf"/>
</dbReference>
<dbReference type="PANTHER" id="PTHR10956:SF0">
    <property type="entry name" value="60S RIBOSOMAL PROTEIN L31"/>
    <property type="match status" value="1"/>
</dbReference>
<dbReference type="SMART" id="SM01380">
    <property type="entry name" value="Ribosomal_L31e"/>
    <property type="match status" value="1"/>
</dbReference>
<dbReference type="NCBIfam" id="NF002258">
    <property type="entry name" value="PRK01192.1-1"/>
    <property type="match status" value="1"/>
</dbReference>
<dbReference type="CDD" id="cd00463">
    <property type="entry name" value="Ribosomal_L31e"/>
    <property type="match status" value="1"/>
</dbReference>
<dbReference type="RefSeq" id="XP_065676885.1">
    <property type="nucleotide sequence ID" value="XM_065820813.1"/>
</dbReference>
<dbReference type="Pfam" id="PF01198">
    <property type="entry name" value="Ribosomal_L31e"/>
    <property type="match status" value="1"/>
</dbReference>
<keyword evidence="2" id="KW-0689">Ribosomal protein</keyword>
<dbReference type="InterPro" id="IPR000054">
    <property type="entry name" value="Ribosomal_eL31"/>
</dbReference>
<evidence type="ECO:0000313" key="4">
    <source>
        <dbReference type="Proteomes" id="UP001652625"/>
    </source>
</evidence>
<dbReference type="PANTHER" id="PTHR10956">
    <property type="entry name" value="60S RIBOSOMAL PROTEIN L31"/>
    <property type="match status" value="1"/>
</dbReference>
<evidence type="ECO:0000256" key="2">
    <source>
        <dbReference type="ARBA" id="ARBA00022980"/>
    </source>
</evidence>
<comment type="similarity">
    <text evidence="1">Belongs to the eukaryotic ribosomal protein eL31 family.</text>
</comment>
<evidence type="ECO:0000256" key="1">
    <source>
        <dbReference type="ARBA" id="ARBA00010808"/>
    </source>
</evidence>
<evidence type="ECO:0000256" key="3">
    <source>
        <dbReference type="ARBA" id="ARBA00023274"/>
    </source>
</evidence>
<dbReference type="Proteomes" id="UP001652625">
    <property type="component" value="Chromosome 15"/>
</dbReference>